<name>A0ACD3ADA5_9AGAR</name>
<keyword evidence="2" id="KW-1185">Reference proteome</keyword>
<dbReference type="Proteomes" id="UP000308600">
    <property type="component" value="Unassembled WGS sequence"/>
</dbReference>
<evidence type="ECO:0000313" key="2">
    <source>
        <dbReference type="Proteomes" id="UP000308600"/>
    </source>
</evidence>
<proteinExistence type="predicted"/>
<gene>
    <name evidence="1" type="ORF">BDN72DRAFT_310983</name>
</gene>
<protein>
    <submittedName>
        <fullName evidence="1">Uncharacterized protein</fullName>
    </submittedName>
</protein>
<evidence type="ECO:0000313" key="1">
    <source>
        <dbReference type="EMBL" id="TFK63541.1"/>
    </source>
</evidence>
<reference evidence="1 2" key="1">
    <citation type="journal article" date="2019" name="Nat. Ecol. Evol.">
        <title>Megaphylogeny resolves global patterns of mushroom evolution.</title>
        <authorList>
            <person name="Varga T."/>
            <person name="Krizsan K."/>
            <person name="Foldi C."/>
            <person name="Dima B."/>
            <person name="Sanchez-Garcia M."/>
            <person name="Sanchez-Ramirez S."/>
            <person name="Szollosi G.J."/>
            <person name="Szarkandi J.G."/>
            <person name="Papp V."/>
            <person name="Albert L."/>
            <person name="Andreopoulos W."/>
            <person name="Angelini C."/>
            <person name="Antonin V."/>
            <person name="Barry K.W."/>
            <person name="Bougher N.L."/>
            <person name="Buchanan P."/>
            <person name="Buyck B."/>
            <person name="Bense V."/>
            <person name="Catcheside P."/>
            <person name="Chovatia M."/>
            <person name="Cooper J."/>
            <person name="Damon W."/>
            <person name="Desjardin D."/>
            <person name="Finy P."/>
            <person name="Geml J."/>
            <person name="Haridas S."/>
            <person name="Hughes K."/>
            <person name="Justo A."/>
            <person name="Karasinski D."/>
            <person name="Kautmanova I."/>
            <person name="Kiss B."/>
            <person name="Kocsube S."/>
            <person name="Kotiranta H."/>
            <person name="LaButti K.M."/>
            <person name="Lechner B.E."/>
            <person name="Liimatainen K."/>
            <person name="Lipzen A."/>
            <person name="Lukacs Z."/>
            <person name="Mihaltcheva S."/>
            <person name="Morgado L.N."/>
            <person name="Niskanen T."/>
            <person name="Noordeloos M.E."/>
            <person name="Ohm R.A."/>
            <person name="Ortiz-Santana B."/>
            <person name="Ovrebo C."/>
            <person name="Racz N."/>
            <person name="Riley R."/>
            <person name="Savchenko A."/>
            <person name="Shiryaev A."/>
            <person name="Soop K."/>
            <person name="Spirin V."/>
            <person name="Szebenyi C."/>
            <person name="Tomsovsky M."/>
            <person name="Tulloss R.E."/>
            <person name="Uehling J."/>
            <person name="Grigoriev I.V."/>
            <person name="Vagvolgyi C."/>
            <person name="Papp T."/>
            <person name="Martin F.M."/>
            <person name="Miettinen O."/>
            <person name="Hibbett D.S."/>
            <person name="Nagy L.G."/>
        </authorList>
    </citation>
    <scope>NUCLEOTIDE SEQUENCE [LARGE SCALE GENOMIC DNA]</scope>
    <source>
        <strain evidence="1 2">NL-1719</strain>
    </source>
</reference>
<organism evidence="1 2">
    <name type="scientific">Pluteus cervinus</name>
    <dbReference type="NCBI Taxonomy" id="181527"/>
    <lineage>
        <taxon>Eukaryota</taxon>
        <taxon>Fungi</taxon>
        <taxon>Dikarya</taxon>
        <taxon>Basidiomycota</taxon>
        <taxon>Agaricomycotina</taxon>
        <taxon>Agaricomycetes</taxon>
        <taxon>Agaricomycetidae</taxon>
        <taxon>Agaricales</taxon>
        <taxon>Pluteineae</taxon>
        <taxon>Pluteaceae</taxon>
        <taxon>Pluteus</taxon>
    </lineage>
</organism>
<dbReference type="EMBL" id="ML208517">
    <property type="protein sequence ID" value="TFK63541.1"/>
    <property type="molecule type" value="Genomic_DNA"/>
</dbReference>
<sequence>MGKWTPDYMDDVLHAKVKSLVAGSIKRALIEKSEPKISYEKFVEELDTGDSFTTSIIDLLVKELAERHSRPAEDKHAIAERTGRALENLSRYRRYNPISRYRRGVNNADFLSFPPPNHMDLEDDEDEFESMLDDPASSVEGSRNPDLYDTYVPRATESPSPGEENSASGSSTTPQPPARTPPPRSGPWSMSSSFAPLVTSARPPRRAPRTRVTDFTHFTSQRRLASRTEGSEGPSENRDAWNRHPQPVRRFFPFARPRRHETAPPSWVEIADAMAAQGEHDEPSGYEPVIPWYQYPLPSPPEVPRVPYETESEERPPAAPRLRRGGIRAPEYMRRSPLFAPNISPPPTLNSRSEPSEILPPITSREAYPTPGPGDSENSS</sequence>
<accession>A0ACD3ADA5</accession>